<dbReference type="EMBL" id="NQIK02000005">
    <property type="protein sequence ID" value="KAF7571051.1"/>
    <property type="molecule type" value="Genomic_DNA"/>
</dbReference>
<dbReference type="GeneID" id="6343673"/>
<name>A0A834RWD5_9PLEO</name>
<evidence type="ECO:0000256" key="3">
    <source>
        <dbReference type="SAM" id="SignalP"/>
    </source>
</evidence>
<comment type="caution">
    <text evidence="5">The sequence shown here is derived from an EMBL/GenBank/DDBJ whole genome shotgun (WGS) entry which is preliminary data.</text>
</comment>
<gene>
    <name evidence="5" type="ORF">PtrM4_110530</name>
</gene>
<dbReference type="GO" id="GO:0008061">
    <property type="term" value="F:chitin binding"/>
    <property type="evidence" value="ECO:0007669"/>
    <property type="project" value="UniProtKB-KW"/>
</dbReference>
<evidence type="ECO:0000259" key="4">
    <source>
        <dbReference type="PROSITE" id="PS51782"/>
    </source>
</evidence>
<dbReference type="Proteomes" id="UP000245464">
    <property type="component" value="Chromosome 5"/>
</dbReference>
<sequence length="189" mass="20717">MQTLVSLIGVVSLASAYRVPPPTITAKDAHQDCDAWHIAKTGESFGSIANFYRLNMAQFKSYNPAVCVDTDTLVMGASYCINYTPSLPTPTTALECNSLHFVEAYDTCFGISTMNNLTLAQFYAMNPALDNRCKNLSSNQYVCVSSAVKTPERTEVEVPVEIVPEVQGPPRCFFNMKQAGHAHYICVAN</sequence>
<evidence type="ECO:0000256" key="2">
    <source>
        <dbReference type="ARBA" id="ARBA00023026"/>
    </source>
</evidence>
<keyword evidence="1" id="KW-0147">Chitin-binding</keyword>
<organism evidence="5 6">
    <name type="scientific">Pyrenophora tritici-repentis</name>
    <dbReference type="NCBI Taxonomy" id="45151"/>
    <lineage>
        <taxon>Eukaryota</taxon>
        <taxon>Fungi</taxon>
        <taxon>Dikarya</taxon>
        <taxon>Ascomycota</taxon>
        <taxon>Pezizomycotina</taxon>
        <taxon>Dothideomycetes</taxon>
        <taxon>Pleosporomycetidae</taxon>
        <taxon>Pleosporales</taxon>
        <taxon>Pleosporineae</taxon>
        <taxon>Pleosporaceae</taxon>
        <taxon>Pyrenophora</taxon>
    </lineage>
</organism>
<dbReference type="CDD" id="cd00118">
    <property type="entry name" value="LysM"/>
    <property type="match status" value="2"/>
</dbReference>
<feature type="domain" description="LysM" evidence="4">
    <location>
        <begin position="98"/>
        <end position="144"/>
    </location>
</feature>
<evidence type="ECO:0000256" key="1">
    <source>
        <dbReference type="ARBA" id="ARBA00022669"/>
    </source>
</evidence>
<dbReference type="InterPro" id="IPR018392">
    <property type="entry name" value="LysM"/>
</dbReference>
<dbReference type="Pfam" id="PF01476">
    <property type="entry name" value="LysM"/>
    <property type="match status" value="2"/>
</dbReference>
<dbReference type="PANTHER" id="PTHR34997">
    <property type="entry name" value="AM15"/>
    <property type="match status" value="1"/>
</dbReference>
<dbReference type="RefSeq" id="XP_065962342.1">
    <property type="nucleotide sequence ID" value="XM_066107893.1"/>
</dbReference>
<keyword evidence="2" id="KW-0843">Virulence</keyword>
<protein>
    <submittedName>
        <fullName evidence="5">LysM domain containing protein</fullName>
    </submittedName>
</protein>
<accession>A0A834RWD5</accession>
<dbReference type="SUPFAM" id="SSF54106">
    <property type="entry name" value="LysM domain"/>
    <property type="match status" value="2"/>
</dbReference>
<dbReference type="PROSITE" id="PS51782">
    <property type="entry name" value="LYSM"/>
    <property type="match status" value="2"/>
</dbReference>
<dbReference type="PANTHER" id="PTHR34997:SF1">
    <property type="entry name" value="PEPTIDOGLYCAN-BINDING LYSIN DOMAIN"/>
    <property type="match status" value="1"/>
</dbReference>
<evidence type="ECO:0000313" key="6">
    <source>
        <dbReference type="Proteomes" id="UP000245464"/>
    </source>
</evidence>
<feature type="signal peptide" evidence="3">
    <location>
        <begin position="1"/>
        <end position="16"/>
    </location>
</feature>
<evidence type="ECO:0000313" key="5">
    <source>
        <dbReference type="EMBL" id="KAF7571051.1"/>
    </source>
</evidence>
<feature type="chain" id="PRO_5032571744" evidence="3">
    <location>
        <begin position="17"/>
        <end position="189"/>
    </location>
</feature>
<keyword evidence="3" id="KW-0732">Signal</keyword>
<dbReference type="Gene3D" id="3.10.350.10">
    <property type="entry name" value="LysM domain"/>
    <property type="match status" value="2"/>
</dbReference>
<feature type="domain" description="LysM" evidence="4">
    <location>
        <begin position="35"/>
        <end position="81"/>
    </location>
</feature>
<dbReference type="AlphaFoldDB" id="A0A834RWD5"/>
<dbReference type="KEGG" id="ptrr:6343673"/>
<dbReference type="SMART" id="SM00257">
    <property type="entry name" value="LysM"/>
    <property type="match status" value="2"/>
</dbReference>
<reference evidence="5 6" key="1">
    <citation type="journal article" date="2018" name="BMC Genomics">
        <title>Comparative genomics of the wheat fungal pathogen Pyrenophora tritici-repentis reveals chromosomal variations and genome plasticity.</title>
        <authorList>
            <person name="Moolhuijzen P."/>
            <person name="See P.T."/>
            <person name="Hane J.K."/>
            <person name="Shi G."/>
            <person name="Liu Z."/>
            <person name="Oliver R.P."/>
            <person name="Moffat C.S."/>
        </authorList>
    </citation>
    <scope>NUCLEOTIDE SEQUENCE [LARGE SCALE GENOMIC DNA]</scope>
    <source>
        <strain evidence="5">M4</strain>
    </source>
</reference>
<dbReference type="InterPro" id="IPR052210">
    <property type="entry name" value="LysM1-like"/>
</dbReference>
<proteinExistence type="predicted"/>
<dbReference type="InterPro" id="IPR036779">
    <property type="entry name" value="LysM_dom_sf"/>
</dbReference>